<dbReference type="AlphaFoldDB" id="A0ABD1GRT2"/>
<dbReference type="GO" id="GO:0008233">
    <property type="term" value="F:peptidase activity"/>
    <property type="evidence" value="ECO:0007669"/>
    <property type="project" value="UniProtKB-KW"/>
</dbReference>
<evidence type="ECO:0000313" key="3">
    <source>
        <dbReference type="EMBL" id="KAL1546837.1"/>
    </source>
</evidence>
<proteinExistence type="predicted"/>
<dbReference type="Pfam" id="PF04258">
    <property type="entry name" value="Peptidase_A22B"/>
    <property type="match status" value="1"/>
</dbReference>
<keyword evidence="1" id="KW-0378">Hydrolase</keyword>
<keyword evidence="2" id="KW-1133">Transmembrane helix</keyword>
<gene>
    <name evidence="3" type="primary">SPPL3</name>
    <name evidence="3" type="ORF">AAHA92_23383</name>
</gene>
<evidence type="ECO:0000256" key="1">
    <source>
        <dbReference type="ARBA" id="ARBA00022670"/>
    </source>
</evidence>
<accession>A0ABD1GRT2</accession>
<keyword evidence="2" id="KW-0472">Membrane</keyword>
<keyword evidence="1" id="KW-0645">Protease</keyword>
<protein>
    <submittedName>
        <fullName evidence="3">Signal peptide peptidase-like 3</fullName>
    </submittedName>
</protein>
<organism evidence="3 4">
    <name type="scientific">Salvia divinorum</name>
    <name type="common">Maria pastora</name>
    <name type="synonym">Diviner's sage</name>
    <dbReference type="NCBI Taxonomy" id="28513"/>
    <lineage>
        <taxon>Eukaryota</taxon>
        <taxon>Viridiplantae</taxon>
        <taxon>Streptophyta</taxon>
        <taxon>Embryophyta</taxon>
        <taxon>Tracheophyta</taxon>
        <taxon>Spermatophyta</taxon>
        <taxon>Magnoliopsida</taxon>
        <taxon>eudicotyledons</taxon>
        <taxon>Gunneridae</taxon>
        <taxon>Pentapetalae</taxon>
        <taxon>asterids</taxon>
        <taxon>lamiids</taxon>
        <taxon>Lamiales</taxon>
        <taxon>Lamiaceae</taxon>
        <taxon>Nepetoideae</taxon>
        <taxon>Mentheae</taxon>
        <taxon>Salviinae</taxon>
        <taxon>Salvia</taxon>
        <taxon>Salvia subgen. Calosphace</taxon>
    </lineage>
</organism>
<dbReference type="PANTHER" id="PTHR12174">
    <property type="entry name" value="SIGNAL PEPTIDE PEPTIDASE"/>
    <property type="match status" value="1"/>
</dbReference>
<comment type="caution">
    <text evidence="3">The sequence shown here is derived from an EMBL/GenBank/DDBJ whole genome shotgun (WGS) entry which is preliminary data.</text>
</comment>
<sequence>MAGRGQPALLYLVPCTLGTCVLLGLKRGELDLLWDHRDDSSQQGSPSPSTSDGV</sequence>
<keyword evidence="2" id="KW-0812">Transmembrane</keyword>
<name>A0ABD1GRT2_SALDI</name>
<reference evidence="3 4" key="1">
    <citation type="submission" date="2024-06" db="EMBL/GenBank/DDBJ databases">
        <title>A chromosome level genome sequence of Diviner's sage (Salvia divinorum).</title>
        <authorList>
            <person name="Ford S.A."/>
            <person name="Ro D.-K."/>
            <person name="Ness R.W."/>
            <person name="Phillips M.A."/>
        </authorList>
    </citation>
    <scope>NUCLEOTIDE SEQUENCE [LARGE SCALE GENOMIC DNA]</scope>
    <source>
        <strain evidence="3">SAF-2024a</strain>
        <tissue evidence="3">Leaf</tissue>
    </source>
</reference>
<dbReference type="InterPro" id="IPR007369">
    <property type="entry name" value="Peptidase_A22B_SPP"/>
</dbReference>
<keyword evidence="4" id="KW-1185">Reference proteome</keyword>
<dbReference type="GO" id="GO:0006508">
    <property type="term" value="P:proteolysis"/>
    <property type="evidence" value="ECO:0007669"/>
    <property type="project" value="UniProtKB-KW"/>
</dbReference>
<dbReference type="EMBL" id="JBEAFC010000008">
    <property type="protein sequence ID" value="KAL1546837.1"/>
    <property type="molecule type" value="Genomic_DNA"/>
</dbReference>
<evidence type="ECO:0000313" key="4">
    <source>
        <dbReference type="Proteomes" id="UP001567538"/>
    </source>
</evidence>
<evidence type="ECO:0000256" key="2">
    <source>
        <dbReference type="SAM" id="Phobius"/>
    </source>
</evidence>
<feature type="transmembrane region" description="Helical" evidence="2">
    <location>
        <begin position="6"/>
        <end position="25"/>
    </location>
</feature>
<dbReference type="Proteomes" id="UP001567538">
    <property type="component" value="Unassembled WGS sequence"/>
</dbReference>
<dbReference type="PANTHER" id="PTHR12174:SF90">
    <property type="entry name" value="SIGNAL PEPTIDE PEPTIDASE-LIKE 3"/>
    <property type="match status" value="1"/>
</dbReference>